<keyword evidence="3 6" id="KW-0812">Transmembrane</keyword>
<evidence type="ECO:0000256" key="3">
    <source>
        <dbReference type="ARBA" id="ARBA00022692"/>
    </source>
</evidence>
<dbReference type="eggNOG" id="COG2270">
    <property type="taxonomic scope" value="Bacteria"/>
</dbReference>
<dbReference type="HOGENOM" id="CLU_052021_0_0_11"/>
<keyword evidence="2" id="KW-1003">Cell membrane</keyword>
<dbReference type="PANTHER" id="PTHR23513">
    <property type="entry name" value="INTEGRAL MEMBRANE EFFLUX PROTEIN-RELATED"/>
    <property type="match status" value="1"/>
</dbReference>
<dbReference type="Pfam" id="PF07690">
    <property type="entry name" value="MFS_1"/>
    <property type="match status" value="1"/>
</dbReference>
<dbReference type="EMBL" id="CP002343">
    <property type="protein sequence ID" value="ADU48252.1"/>
    <property type="molecule type" value="Genomic_DNA"/>
</dbReference>
<dbReference type="KEGG" id="ica:Intca_1739"/>
<dbReference type="PANTHER" id="PTHR23513:SF17">
    <property type="entry name" value="MEMBRANE PROTEIN"/>
    <property type="match status" value="1"/>
</dbReference>
<feature type="transmembrane region" description="Helical" evidence="6">
    <location>
        <begin position="307"/>
        <end position="326"/>
    </location>
</feature>
<evidence type="ECO:0000256" key="6">
    <source>
        <dbReference type="SAM" id="Phobius"/>
    </source>
</evidence>
<feature type="transmembrane region" description="Helical" evidence="6">
    <location>
        <begin position="273"/>
        <end position="295"/>
    </location>
</feature>
<dbReference type="OrthoDB" id="3688258at2"/>
<evidence type="ECO:0000256" key="2">
    <source>
        <dbReference type="ARBA" id="ARBA00022475"/>
    </source>
</evidence>
<feature type="transmembrane region" description="Helical" evidence="6">
    <location>
        <begin position="367"/>
        <end position="385"/>
    </location>
</feature>
<protein>
    <submittedName>
        <fullName evidence="7">Major facilitator superfamily MFS_1</fullName>
    </submittedName>
</protein>
<dbReference type="GO" id="GO:0005886">
    <property type="term" value="C:plasma membrane"/>
    <property type="evidence" value="ECO:0007669"/>
    <property type="project" value="UniProtKB-SubCell"/>
</dbReference>
<dbReference type="InterPro" id="IPR011701">
    <property type="entry name" value="MFS"/>
</dbReference>
<feature type="transmembrane region" description="Helical" evidence="6">
    <location>
        <begin position="149"/>
        <end position="169"/>
    </location>
</feature>
<evidence type="ECO:0000256" key="5">
    <source>
        <dbReference type="ARBA" id="ARBA00023136"/>
    </source>
</evidence>
<dbReference type="InterPro" id="IPR036259">
    <property type="entry name" value="MFS_trans_sf"/>
</dbReference>
<dbReference type="GO" id="GO:0022857">
    <property type="term" value="F:transmembrane transporter activity"/>
    <property type="evidence" value="ECO:0007669"/>
    <property type="project" value="InterPro"/>
</dbReference>
<organism evidence="7 8">
    <name type="scientific">Intrasporangium calvum (strain ATCC 23552 / DSM 43043 / JCM 3097 / NBRC 12989 / NCIMB 10167 / NRRL B-3866 / 7 KIP)</name>
    <dbReference type="NCBI Taxonomy" id="710696"/>
    <lineage>
        <taxon>Bacteria</taxon>
        <taxon>Bacillati</taxon>
        <taxon>Actinomycetota</taxon>
        <taxon>Actinomycetes</taxon>
        <taxon>Micrococcales</taxon>
        <taxon>Intrasporangiaceae</taxon>
        <taxon>Intrasporangium</taxon>
    </lineage>
</organism>
<keyword evidence="8" id="KW-1185">Reference proteome</keyword>
<accession>E6SA42</accession>
<dbReference type="Proteomes" id="UP000008914">
    <property type="component" value="Chromosome"/>
</dbReference>
<proteinExistence type="predicted"/>
<dbReference type="AlphaFoldDB" id="E6SA42"/>
<evidence type="ECO:0000256" key="1">
    <source>
        <dbReference type="ARBA" id="ARBA00004651"/>
    </source>
</evidence>
<keyword evidence="5 6" id="KW-0472">Membrane</keyword>
<evidence type="ECO:0000256" key="4">
    <source>
        <dbReference type="ARBA" id="ARBA00022989"/>
    </source>
</evidence>
<comment type="subcellular location">
    <subcellularLocation>
        <location evidence="1">Cell membrane</location>
        <topology evidence="1">Multi-pass membrane protein</topology>
    </subcellularLocation>
</comment>
<keyword evidence="4 6" id="KW-1133">Transmembrane helix</keyword>
<dbReference type="Gene3D" id="1.20.1250.20">
    <property type="entry name" value="MFS general substrate transporter like domains"/>
    <property type="match status" value="1"/>
</dbReference>
<gene>
    <name evidence="7" type="ordered locus">Intca_1739</name>
</gene>
<feature type="transmembrane region" description="Helical" evidence="6">
    <location>
        <begin position="52"/>
        <end position="72"/>
    </location>
</feature>
<sequence>MTFLRALVMLLRLAGFRRLLLARVTSQGSDGVFQVALASHVLFNPERNTDPTTIAAAFAVVLLPYSFLGPFAGTLLDRWPRRRVIVAGQLVRAGVVLAVAGLMGLGSAGVGFFLVVLLVFSVNRFVLAGFSAGLPHVIAREHLVSGNSVAPTTGSVAYFLGGVLGGLIGALSSDVVVVVAAAAGILVAAGSAARLPFLGPDTASRDLRAAAVLGGIGRGLAEAARTLPRRARLLLGLVFVSRLPFGFVLLQTLLLFRGPFAQPNQQAGNAVGFGLAAVAAAAGFGLAAVITPWLAPRWHPVPFSARMLAVSAVALLVLAPWLNPWVVSSVNFVVSFAAQTVKISIDSLLQTHVPDPLLGRTFALHDMMYNSGLVAAASLAAWTLPRSGAVTWPSLAVAGLLAVIAAGLPAAWGAASRADGRAVGAAEDVIGPGSGPGAAH</sequence>
<feature type="transmembrane region" description="Helical" evidence="6">
    <location>
        <begin position="175"/>
        <end position="198"/>
    </location>
</feature>
<feature type="transmembrane region" description="Helical" evidence="6">
    <location>
        <begin position="392"/>
        <end position="412"/>
    </location>
</feature>
<feature type="transmembrane region" description="Helical" evidence="6">
    <location>
        <begin position="233"/>
        <end position="253"/>
    </location>
</feature>
<reference evidence="7 8" key="1">
    <citation type="journal article" date="2010" name="Stand. Genomic Sci.">
        <title>Complete genome sequence of Intrasporangium calvum type strain (7 KIP).</title>
        <authorList>
            <person name="Del Rio T.G."/>
            <person name="Chertkov O."/>
            <person name="Yasawong M."/>
            <person name="Lucas S."/>
            <person name="Deshpande S."/>
            <person name="Cheng J.F."/>
            <person name="Detter C."/>
            <person name="Tapia R."/>
            <person name="Han C."/>
            <person name="Goodwin L."/>
            <person name="Pitluck S."/>
            <person name="Liolios K."/>
            <person name="Ivanova N."/>
            <person name="Mavromatis K."/>
            <person name="Pati A."/>
            <person name="Chen A."/>
            <person name="Palaniappan K."/>
            <person name="Land M."/>
            <person name="Hauser L."/>
            <person name="Chang Y.J."/>
            <person name="Jeffries C.D."/>
            <person name="Rohde M."/>
            <person name="Pukall R."/>
            <person name="Sikorski J."/>
            <person name="Goker M."/>
            <person name="Woyke T."/>
            <person name="Bristow J."/>
            <person name="Eisen J.A."/>
            <person name="Markowitz V."/>
            <person name="Hugenholtz P."/>
            <person name="Kyrpides N.C."/>
            <person name="Klenk H.P."/>
            <person name="Lapidus A."/>
        </authorList>
    </citation>
    <scope>NUCLEOTIDE SEQUENCE [LARGE SCALE GENOMIC DNA]</scope>
    <source>
        <strain evidence="8">ATCC 23552 / DSM 43043 / JCM 3097 / NBRC 12989 / 7 KIP</strain>
    </source>
</reference>
<name>E6SA42_INTC7</name>
<dbReference type="RefSeq" id="WP_013492567.1">
    <property type="nucleotide sequence ID" value="NC_014830.1"/>
</dbReference>
<dbReference type="SUPFAM" id="SSF103473">
    <property type="entry name" value="MFS general substrate transporter"/>
    <property type="match status" value="1"/>
</dbReference>
<evidence type="ECO:0000313" key="7">
    <source>
        <dbReference type="EMBL" id="ADU48252.1"/>
    </source>
</evidence>
<dbReference type="STRING" id="710696.Intca_1739"/>
<evidence type="ECO:0000313" key="8">
    <source>
        <dbReference type="Proteomes" id="UP000008914"/>
    </source>
</evidence>